<reference evidence="1 2" key="1">
    <citation type="submission" date="2016-08" db="EMBL/GenBank/DDBJ databases">
        <title>Salinivibrio phage SMHB1.</title>
        <authorList>
            <person name="Olonade I.T."/>
            <person name="van Zyl L.J."/>
            <person name="Trindade M.I."/>
        </authorList>
    </citation>
    <scope>NUCLEOTIDE SEQUENCE [LARGE SCALE GENOMIC DNA]</scope>
</reference>
<dbReference type="Proteomes" id="UP000225897">
    <property type="component" value="Segment"/>
</dbReference>
<keyword evidence="2" id="KW-1185">Reference proteome</keyword>
<sequence length="204" mass="23839">MRLPDIKFKFWMGRGELTKFAKGLRAYWGHVEAALKMPLQQHDPLTAPMPLVRLLAWQRDISPLEREPEEIFRIRVAYAYEFARHGGEVDGFHNMFEKLGIDWIAIHERQDPVQWDVVTIETADGDLAQKSWLMNAMIRQYGRTCRRYRFNVTHPVTLSLRTYQFSHAFQLCTASASNQVTLNGRESAFEHNQQLFIATLESKQ</sequence>
<evidence type="ECO:0000313" key="2">
    <source>
        <dbReference type="Proteomes" id="UP000225897"/>
    </source>
</evidence>
<dbReference type="Pfam" id="PF09684">
    <property type="entry name" value="Tail_P2_I"/>
    <property type="match status" value="1"/>
</dbReference>
<protein>
    <recommendedName>
        <fullName evidence="3">Tail protein</fullName>
    </recommendedName>
</protein>
<proteinExistence type="predicted"/>
<dbReference type="RefSeq" id="YP_009786986.1">
    <property type="nucleotide sequence ID" value="NC_047775.1"/>
</dbReference>
<dbReference type="InterPro" id="IPR006521">
    <property type="entry name" value="Tail_protein_I"/>
</dbReference>
<organism evidence="1 2">
    <name type="scientific">Salinivibrio phage SMHB1</name>
    <dbReference type="NCBI Taxonomy" id="1897436"/>
    <lineage>
        <taxon>Viruses</taxon>
        <taxon>Duplodnaviria</taxon>
        <taxon>Heunggongvirae</taxon>
        <taxon>Uroviricota</taxon>
        <taxon>Caudoviricetes</taxon>
        <taxon>Peduoviridae</taxon>
        <taxon>Playavirus</taxon>
        <taxon>Playavirus SMHB1</taxon>
    </lineage>
</organism>
<evidence type="ECO:0008006" key="3">
    <source>
        <dbReference type="Google" id="ProtNLM"/>
    </source>
</evidence>
<name>A0A1D9C9U8_9CAUD</name>
<evidence type="ECO:0000313" key="1">
    <source>
        <dbReference type="EMBL" id="AOY11849.1"/>
    </source>
</evidence>
<dbReference type="GeneID" id="54977079"/>
<gene>
    <name evidence="1" type="primary">PP_00044</name>
</gene>
<dbReference type="EMBL" id="KX774374">
    <property type="protein sequence ID" value="AOY11849.1"/>
    <property type="molecule type" value="Genomic_DNA"/>
</dbReference>
<dbReference type="KEGG" id="vg:54977079"/>
<accession>A0A1D9C9U8</accession>